<name>A0A5B8W8V5_9SPHI</name>
<evidence type="ECO:0000313" key="2">
    <source>
        <dbReference type="EMBL" id="QEC79332.1"/>
    </source>
</evidence>
<sequence>MKNILYLFIGAIALLITSCSGSNDKITGYWSNLPNARLQRGNRIWNVKIDKMDNDRFSFVQFQFEPNDTVKLIYNKEYKTISGFIGGTTCNVKYLKDKDHLLLTDPRNVGDLFPMEFERMNADNVAAYLKSKAQ</sequence>
<dbReference type="Proteomes" id="UP000321362">
    <property type="component" value="Chromosome"/>
</dbReference>
<accession>A0A5B8W8V5</accession>
<evidence type="ECO:0000256" key="1">
    <source>
        <dbReference type="SAM" id="SignalP"/>
    </source>
</evidence>
<protein>
    <recommendedName>
        <fullName evidence="4">Lipocalin family protein</fullName>
    </recommendedName>
</protein>
<feature type="chain" id="PRO_5023004726" description="Lipocalin family protein" evidence="1">
    <location>
        <begin position="23"/>
        <end position="134"/>
    </location>
</feature>
<feature type="signal peptide" evidence="1">
    <location>
        <begin position="1"/>
        <end position="22"/>
    </location>
</feature>
<keyword evidence="3" id="KW-1185">Reference proteome</keyword>
<dbReference type="RefSeq" id="WP_147058825.1">
    <property type="nucleotide sequence ID" value="NZ_CP042437.1"/>
</dbReference>
<proteinExistence type="predicted"/>
<evidence type="ECO:0008006" key="4">
    <source>
        <dbReference type="Google" id="ProtNLM"/>
    </source>
</evidence>
<reference evidence="2 3" key="1">
    <citation type="journal article" date="2013" name="J. Microbiol.">
        <title>Mucilaginibacter ginsenosidivorax sp. nov., with ginsenoside converting activity isolated from sediment.</title>
        <authorList>
            <person name="Kim J.K."/>
            <person name="Choi T.E."/>
            <person name="Liu Q.M."/>
            <person name="Park H.Y."/>
            <person name="Yi T.H."/>
            <person name="Yoon M.H."/>
            <person name="Kim S.C."/>
            <person name="Im W.T."/>
        </authorList>
    </citation>
    <scope>NUCLEOTIDE SEQUENCE [LARGE SCALE GENOMIC DNA]</scope>
    <source>
        <strain evidence="2 3">KHI28</strain>
    </source>
</reference>
<organism evidence="2 3">
    <name type="scientific">Mucilaginibacter ginsenosidivorax</name>
    <dbReference type="NCBI Taxonomy" id="862126"/>
    <lineage>
        <taxon>Bacteria</taxon>
        <taxon>Pseudomonadati</taxon>
        <taxon>Bacteroidota</taxon>
        <taxon>Sphingobacteriia</taxon>
        <taxon>Sphingobacteriales</taxon>
        <taxon>Sphingobacteriaceae</taxon>
        <taxon>Mucilaginibacter</taxon>
    </lineage>
</organism>
<dbReference type="KEGG" id="mgk:FSB76_26535"/>
<dbReference type="PROSITE" id="PS51257">
    <property type="entry name" value="PROKAR_LIPOPROTEIN"/>
    <property type="match status" value="1"/>
</dbReference>
<gene>
    <name evidence="2" type="ORF">FSB76_26535</name>
</gene>
<evidence type="ECO:0000313" key="3">
    <source>
        <dbReference type="Proteomes" id="UP000321362"/>
    </source>
</evidence>
<dbReference type="EMBL" id="CP042437">
    <property type="protein sequence ID" value="QEC79332.1"/>
    <property type="molecule type" value="Genomic_DNA"/>
</dbReference>
<keyword evidence="1" id="KW-0732">Signal</keyword>
<dbReference type="AlphaFoldDB" id="A0A5B8W8V5"/>